<dbReference type="PANTHER" id="PTHR47619">
    <property type="entry name" value="METALLO-HYDROLASE YYCJ-RELATED"/>
    <property type="match status" value="1"/>
</dbReference>
<proteinExistence type="predicted"/>
<gene>
    <name evidence="2" type="ORF">AB840_12185</name>
</gene>
<reference evidence="2 3" key="1">
    <citation type="submission" date="2015-06" db="EMBL/GenBank/DDBJ databases">
        <title>Draft genome sequence of beer spoilage bacterium Megasphaera cerevisiae type strain 20462.</title>
        <authorList>
            <person name="Kutumbaka K."/>
            <person name="Pasmowitz J."/>
            <person name="Mategko J."/>
            <person name="Reyes D."/>
            <person name="Friedrich A."/>
            <person name="Han S."/>
            <person name="Martens-Habbena W."/>
            <person name="Neal-McKinney J."/>
            <person name="Janagama H.K."/>
            <person name="Nadala C."/>
            <person name="Samadpour M."/>
        </authorList>
    </citation>
    <scope>NUCLEOTIDE SEQUENCE [LARGE SCALE GENOMIC DNA]</scope>
    <source>
        <strain evidence="2 3">DSM 20462</strain>
    </source>
</reference>
<comment type="caution">
    <text evidence="2">The sequence shown here is derived from an EMBL/GenBank/DDBJ whole genome shotgun (WGS) entry which is preliminary data.</text>
</comment>
<dbReference type="InterPro" id="IPR001279">
    <property type="entry name" value="Metallo-B-lactamas"/>
</dbReference>
<evidence type="ECO:0000313" key="3">
    <source>
        <dbReference type="Proteomes" id="UP000036503"/>
    </source>
</evidence>
<dbReference type="InterPro" id="IPR036866">
    <property type="entry name" value="RibonucZ/Hydroxyglut_hydro"/>
</dbReference>
<dbReference type="PATRIC" id="fig|1122219.3.peg.2414"/>
<organism evidence="2 3">
    <name type="scientific">Megasphaera cerevisiae DSM 20462</name>
    <dbReference type="NCBI Taxonomy" id="1122219"/>
    <lineage>
        <taxon>Bacteria</taxon>
        <taxon>Bacillati</taxon>
        <taxon>Bacillota</taxon>
        <taxon>Negativicutes</taxon>
        <taxon>Veillonellales</taxon>
        <taxon>Veillonellaceae</taxon>
        <taxon>Megasphaera</taxon>
    </lineage>
</organism>
<accession>A0A0J6WU31</accession>
<keyword evidence="3" id="KW-1185">Reference proteome</keyword>
<evidence type="ECO:0000313" key="2">
    <source>
        <dbReference type="EMBL" id="KMO85688.1"/>
    </source>
</evidence>
<dbReference type="Proteomes" id="UP000036503">
    <property type="component" value="Unassembled WGS sequence"/>
</dbReference>
<dbReference type="EMBL" id="LEKT01000050">
    <property type="protein sequence ID" value="KMO85688.1"/>
    <property type="molecule type" value="Genomic_DNA"/>
</dbReference>
<dbReference type="InParanoid" id="A0A0J6WU31"/>
<dbReference type="AlphaFoldDB" id="A0A0J6WU31"/>
<sequence length="229" mass="26093">MMDIQVLASGSSGNCYKISDGKTTILLDAGIPFKKIQEGLKFDTKSISGCFITHQHGDHSKAVPELLRRGFKVYSNEDVRSVFHGVQRLSDKLPYRQGSFIITPFTCQHDVECYGYHVQSIETNETLLYFTDTAYIKYRFRNIHYILAEANYSFDVMAENAKKGHVPWFVSERVVQTHMSIDTLLDFLKANDLHSVKEIYLLHLSNANSDAASFKTRVQKETGAVVYVY</sequence>
<feature type="domain" description="Metallo-beta-lactamase" evidence="1">
    <location>
        <begin position="11"/>
        <end position="84"/>
    </location>
</feature>
<dbReference type="SUPFAM" id="SSF56281">
    <property type="entry name" value="Metallo-hydrolase/oxidoreductase"/>
    <property type="match status" value="1"/>
</dbReference>
<dbReference type="Gene3D" id="3.60.15.10">
    <property type="entry name" value="Ribonuclease Z/Hydroxyacylglutathione hydrolase-like"/>
    <property type="match status" value="2"/>
</dbReference>
<evidence type="ECO:0000259" key="1">
    <source>
        <dbReference type="Pfam" id="PF00753"/>
    </source>
</evidence>
<protein>
    <recommendedName>
        <fullName evidence="1">Metallo-beta-lactamase domain-containing protein</fullName>
    </recommendedName>
</protein>
<dbReference type="InterPro" id="IPR052533">
    <property type="entry name" value="WalJ/YycJ-like"/>
</dbReference>
<dbReference type="Pfam" id="PF00753">
    <property type="entry name" value="Lactamase_B"/>
    <property type="match status" value="1"/>
</dbReference>
<name>A0A0J6WU31_9FIRM</name>
<dbReference type="PANTHER" id="PTHR47619:SF1">
    <property type="entry name" value="EXODEOXYRIBONUCLEASE WALJ"/>
    <property type="match status" value="1"/>
</dbReference>